<evidence type="ECO:0000256" key="4">
    <source>
        <dbReference type="ARBA" id="ARBA00023125"/>
    </source>
</evidence>
<dbReference type="PROSITE" id="PS00463">
    <property type="entry name" value="ZN2_CY6_FUNGAL_1"/>
    <property type="match status" value="1"/>
</dbReference>
<keyword evidence="5" id="KW-0804">Transcription</keyword>
<dbReference type="Pfam" id="PF00172">
    <property type="entry name" value="Zn_clus"/>
    <property type="match status" value="1"/>
</dbReference>
<dbReference type="InterPro" id="IPR007219">
    <property type="entry name" value="XnlR_reg_dom"/>
</dbReference>
<gene>
    <name evidence="9" type="ORF">BJY01DRAFT_28697</name>
</gene>
<keyword evidence="3" id="KW-0805">Transcription regulation</keyword>
<dbReference type="InterPro" id="IPR050815">
    <property type="entry name" value="TF_fung"/>
</dbReference>
<dbReference type="SMART" id="SM00066">
    <property type="entry name" value="GAL4"/>
    <property type="match status" value="1"/>
</dbReference>
<evidence type="ECO:0000256" key="7">
    <source>
        <dbReference type="SAM" id="MobiDB-lite"/>
    </source>
</evidence>
<keyword evidence="2" id="KW-0479">Metal-binding</keyword>
<feature type="domain" description="Zn(2)-C6 fungal-type" evidence="8">
    <location>
        <begin position="13"/>
        <end position="43"/>
    </location>
</feature>
<dbReference type="Gene3D" id="4.10.240.10">
    <property type="entry name" value="Zn(2)-C6 fungal-type DNA-binding domain"/>
    <property type="match status" value="1"/>
</dbReference>
<protein>
    <recommendedName>
        <fullName evidence="8">Zn(2)-C6 fungal-type domain-containing protein</fullName>
    </recommendedName>
</protein>
<dbReference type="InterPro" id="IPR001138">
    <property type="entry name" value="Zn2Cys6_DnaBD"/>
</dbReference>
<dbReference type="CDD" id="cd00067">
    <property type="entry name" value="GAL4"/>
    <property type="match status" value="1"/>
</dbReference>
<dbReference type="PANTHER" id="PTHR47338">
    <property type="entry name" value="ZN(II)2CYS6 TRANSCRIPTION FACTOR (EUROFUNG)-RELATED"/>
    <property type="match status" value="1"/>
</dbReference>
<feature type="region of interest" description="Disordered" evidence="7">
    <location>
        <begin position="51"/>
        <end position="73"/>
    </location>
</feature>
<dbReference type="Pfam" id="PF04082">
    <property type="entry name" value="Fungal_trans"/>
    <property type="match status" value="1"/>
</dbReference>
<keyword evidence="10" id="KW-1185">Reference proteome</keyword>
<evidence type="ECO:0000313" key="9">
    <source>
        <dbReference type="EMBL" id="KAL2839260.1"/>
    </source>
</evidence>
<keyword evidence="4" id="KW-0238">DNA-binding</keyword>
<dbReference type="Proteomes" id="UP001610446">
    <property type="component" value="Unassembled WGS sequence"/>
</dbReference>
<organism evidence="9 10">
    <name type="scientific">Aspergillus pseudoustus</name>
    <dbReference type="NCBI Taxonomy" id="1810923"/>
    <lineage>
        <taxon>Eukaryota</taxon>
        <taxon>Fungi</taxon>
        <taxon>Dikarya</taxon>
        <taxon>Ascomycota</taxon>
        <taxon>Pezizomycotina</taxon>
        <taxon>Eurotiomycetes</taxon>
        <taxon>Eurotiomycetidae</taxon>
        <taxon>Eurotiales</taxon>
        <taxon>Aspergillaceae</taxon>
        <taxon>Aspergillus</taxon>
        <taxon>Aspergillus subgen. Nidulantes</taxon>
    </lineage>
</organism>
<reference evidence="9 10" key="1">
    <citation type="submission" date="2024-07" db="EMBL/GenBank/DDBJ databases">
        <title>Section-level genome sequencing and comparative genomics of Aspergillus sections Usti and Cavernicolus.</title>
        <authorList>
            <consortium name="Lawrence Berkeley National Laboratory"/>
            <person name="Nybo J.L."/>
            <person name="Vesth T.C."/>
            <person name="Theobald S."/>
            <person name="Frisvad J.C."/>
            <person name="Larsen T.O."/>
            <person name="Kjaerboelling I."/>
            <person name="Rothschild-Mancinelli K."/>
            <person name="Lyhne E.K."/>
            <person name="Kogle M.E."/>
            <person name="Barry K."/>
            <person name="Clum A."/>
            <person name="Na H."/>
            <person name="Ledsgaard L."/>
            <person name="Lin J."/>
            <person name="Lipzen A."/>
            <person name="Kuo A."/>
            <person name="Riley R."/>
            <person name="Mondo S."/>
            <person name="Labutti K."/>
            <person name="Haridas S."/>
            <person name="Pangalinan J."/>
            <person name="Salamov A.A."/>
            <person name="Simmons B.A."/>
            <person name="Magnuson J.K."/>
            <person name="Chen J."/>
            <person name="Drula E."/>
            <person name="Henrissat B."/>
            <person name="Wiebenga A."/>
            <person name="Lubbers R.J."/>
            <person name="Gomes A.C."/>
            <person name="Makela M.R."/>
            <person name="Stajich J."/>
            <person name="Grigoriev I.V."/>
            <person name="Mortensen U.H."/>
            <person name="De Vries R.P."/>
            <person name="Baker S.E."/>
            <person name="Andersen M.R."/>
        </authorList>
    </citation>
    <scope>NUCLEOTIDE SEQUENCE [LARGE SCALE GENOMIC DNA]</scope>
    <source>
        <strain evidence="9 10">CBS 123904</strain>
    </source>
</reference>
<name>A0ABR4JGU6_9EURO</name>
<dbReference type="PROSITE" id="PS50048">
    <property type="entry name" value="ZN2_CY6_FUNGAL_2"/>
    <property type="match status" value="1"/>
</dbReference>
<dbReference type="EMBL" id="JBFXLU010000135">
    <property type="protein sequence ID" value="KAL2839260.1"/>
    <property type="molecule type" value="Genomic_DNA"/>
</dbReference>
<evidence type="ECO:0000256" key="1">
    <source>
        <dbReference type="ARBA" id="ARBA00004123"/>
    </source>
</evidence>
<keyword evidence="6" id="KW-0539">Nucleus</keyword>
<dbReference type="InterPro" id="IPR036864">
    <property type="entry name" value="Zn2-C6_fun-type_DNA-bd_sf"/>
</dbReference>
<dbReference type="PANTHER" id="PTHR47338:SF20">
    <property type="entry name" value="ZN(II)2CYS6 TRANSCRIPTION FACTOR (EUROFUNG)"/>
    <property type="match status" value="1"/>
</dbReference>
<proteinExistence type="predicted"/>
<evidence type="ECO:0000256" key="3">
    <source>
        <dbReference type="ARBA" id="ARBA00023015"/>
    </source>
</evidence>
<evidence type="ECO:0000256" key="6">
    <source>
        <dbReference type="ARBA" id="ARBA00023242"/>
    </source>
</evidence>
<dbReference type="SUPFAM" id="SSF57701">
    <property type="entry name" value="Zn2/Cys6 DNA-binding domain"/>
    <property type="match status" value="1"/>
</dbReference>
<evidence type="ECO:0000259" key="8">
    <source>
        <dbReference type="PROSITE" id="PS50048"/>
    </source>
</evidence>
<evidence type="ECO:0000256" key="2">
    <source>
        <dbReference type="ARBA" id="ARBA00022723"/>
    </source>
</evidence>
<comment type="subcellular location">
    <subcellularLocation>
        <location evidence="1">Nucleus</location>
    </subcellularLocation>
</comment>
<comment type="caution">
    <text evidence="9">The sequence shown here is derived from an EMBL/GenBank/DDBJ whole genome shotgun (WGS) entry which is preliminary data.</text>
</comment>
<sequence length="521" mass="57971">MPADAHQTRPKEACVNCKTRKKKCDKALPSCSYCIGKHLDCRYVTVPRRRAYPSPSTDSPSHPAADLHPVTLGTSGRSVEANRTISESPSTARPILYRARLDSLDDVYSEVQNLIRSTGEFVDDLTSRYFRTFHTHLPIIARTRFQDSLLTTGSTPGVDSSLLLLVICLITYIPNTDSRTQHRGTSPITRQSLYLATKALLAQVQGSMKPSVPLIQATLLLATYEYASGRPEAALATIATCARMAYVARIHIRLQDTTDSTSRLEAEEAWNTWWGIVISERAFMCEAGTLDQPLTTAFPPGEARLPVDRDILDRGDLIDPDTIPDISLSSYLTARNIGGFGRAARASCLLNQIFRAMALLEITSVLSLLESLDVSLRSSLGLILNQGVDRSWHHCTALAVTLRSLYTLHNHILHLPEQSIPGNSRPLEEWKQNSLAALDTATTMAIDMARWHYNSLPAERPAEISPIQIYVVRAAMEHLRARRRSAVTAELESDSDLPWPETAYEDLEMYLGRIEYQWVAS</sequence>
<dbReference type="CDD" id="cd12148">
    <property type="entry name" value="fungal_TF_MHR"/>
    <property type="match status" value="1"/>
</dbReference>
<accession>A0ABR4JGU6</accession>
<evidence type="ECO:0000313" key="10">
    <source>
        <dbReference type="Proteomes" id="UP001610446"/>
    </source>
</evidence>
<evidence type="ECO:0000256" key="5">
    <source>
        <dbReference type="ARBA" id="ARBA00023163"/>
    </source>
</evidence>